<dbReference type="EMBL" id="JAGEPF010000018">
    <property type="protein sequence ID" value="MBO2461500.1"/>
    <property type="molecule type" value="Genomic_DNA"/>
</dbReference>
<evidence type="ECO:0000313" key="2">
    <source>
        <dbReference type="Proteomes" id="UP000680206"/>
    </source>
</evidence>
<proteinExistence type="predicted"/>
<sequence length="169" mass="19266">MIEPISDQHLTEILDQVESHLPEIGLELRAEISRLREDLGIFAAENTKLRDWQRGRLIDERKHGDQVRKAALDAARARSLNMAVHALASLRDPLRHLARQIAQSEGFSRLGLRAHELLQELEREPEPGSAEQVIADIRAEHDRFLAEKVAMWNCLSRHGLTHEIGEVRS</sequence>
<keyword evidence="2" id="KW-1185">Reference proteome</keyword>
<accession>A0ABS3RZQ2</accession>
<dbReference type="Proteomes" id="UP000680206">
    <property type="component" value="Unassembled WGS sequence"/>
</dbReference>
<gene>
    <name evidence="1" type="ORF">J4709_28350</name>
</gene>
<reference evidence="1 2" key="1">
    <citation type="submission" date="2021-03" db="EMBL/GenBank/DDBJ databases">
        <title>Actinomadura violae sp. nov., isolated from lichen in Thailand.</title>
        <authorList>
            <person name="Kanchanasin P."/>
            <person name="Saeng-In P."/>
            <person name="Phongsopitanun W."/>
            <person name="Yuki M."/>
            <person name="Kudo T."/>
            <person name="Ohkuma M."/>
            <person name="Tanasupawat S."/>
        </authorList>
    </citation>
    <scope>NUCLEOTIDE SEQUENCE [LARGE SCALE GENOMIC DNA]</scope>
    <source>
        <strain evidence="1 2">LCR2-06</strain>
    </source>
</reference>
<protein>
    <submittedName>
        <fullName evidence="1">Uncharacterized protein</fullName>
    </submittedName>
</protein>
<evidence type="ECO:0000313" key="1">
    <source>
        <dbReference type="EMBL" id="MBO2461500.1"/>
    </source>
</evidence>
<dbReference type="RefSeq" id="WP_208244859.1">
    <property type="nucleotide sequence ID" value="NZ_JAGEPF010000018.1"/>
</dbReference>
<name>A0ABS3RZQ2_9ACTN</name>
<organism evidence="1 2">
    <name type="scientific">Actinomadura violacea</name>
    <dbReference type="NCBI Taxonomy" id="2819934"/>
    <lineage>
        <taxon>Bacteria</taxon>
        <taxon>Bacillati</taxon>
        <taxon>Actinomycetota</taxon>
        <taxon>Actinomycetes</taxon>
        <taxon>Streptosporangiales</taxon>
        <taxon>Thermomonosporaceae</taxon>
        <taxon>Actinomadura</taxon>
    </lineage>
</organism>
<comment type="caution">
    <text evidence="1">The sequence shown here is derived from an EMBL/GenBank/DDBJ whole genome shotgun (WGS) entry which is preliminary data.</text>
</comment>